<evidence type="ECO:0000256" key="7">
    <source>
        <dbReference type="ARBA" id="ARBA00022840"/>
    </source>
</evidence>
<dbReference type="Pfam" id="PF07645">
    <property type="entry name" value="EGF_CA"/>
    <property type="match status" value="1"/>
</dbReference>
<dbReference type="CDD" id="cd00054">
    <property type="entry name" value="EGF_CA"/>
    <property type="match status" value="1"/>
</dbReference>
<evidence type="ECO:0000256" key="4">
    <source>
        <dbReference type="ARBA" id="ARBA00022729"/>
    </source>
</evidence>
<keyword evidence="13" id="KW-0418">Kinase</keyword>
<evidence type="ECO:0000256" key="5">
    <source>
        <dbReference type="ARBA" id="ARBA00022737"/>
    </source>
</evidence>
<dbReference type="PROSITE" id="PS51257">
    <property type="entry name" value="PROKAR_LIPOPROTEIN"/>
    <property type="match status" value="1"/>
</dbReference>
<keyword evidence="8" id="KW-1015">Disulfide bond</keyword>
<dbReference type="PANTHER" id="PTHR27005">
    <property type="entry name" value="WALL-ASSOCIATED RECEPTOR KINASE-LIKE 21"/>
    <property type="match status" value="1"/>
</dbReference>
<keyword evidence="13" id="KW-0675">Receptor</keyword>
<evidence type="ECO:0000256" key="2">
    <source>
        <dbReference type="ARBA" id="ARBA00022536"/>
    </source>
</evidence>
<dbReference type="GO" id="GO:0005886">
    <property type="term" value="C:plasma membrane"/>
    <property type="evidence" value="ECO:0007669"/>
    <property type="project" value="TreeGrafter"/>
</dbReference>
<name>A0AAW0JMW4_QUESU</name>
<accession>A0AAW0JMW4</accession>
<dbReference type="SUPFAM" id="SSF57196">
    <property type="entry name" value="EGF/Laminin"/>
    <property type="match status" value="1"/>
</dbReference>
<evidence type="ECO:0000256" key="6">
    <source>
        <dbReference type="ARBA" id="ARBA00022741"/>
    </source>
</evidence>
<evidence type="ECO:0000256" key="3">
    <source>
        <dbReference type="ARBA" id="ARBA00022679"/>
    </source>
</evidence>
<dbReference type="FunFam" id="2.10.25.10:FF:000038">
    <property type="entry name" value="Fibrillin 2"/>
    <property type="match status" value="1"/>
</dbReference>
<dbReference type="GO" id="GO:0005524">
    <property type="term" value="F:ATP binding"/>
    <property type="evidence" value="ECO:0007669"/>
    <property type="project" value="UniProtKB-KW"/>
</dbReference>
<keyword evidence="7" id="KW-0067">ATP-binding</keyword>
<keyword evidence="3" id="KW-0808">Transferase</keyword>
<evidence type="ECO:0000313" key="13">
    <source>
        <dbReference type="EMBL" id="KAK7828287.1"/>
    </source>
</evidence>
<dbReference type="PANTHER" id="PTHR27005:SF468">
    <property type="entry name" value="OS01G0310500 PROTEIN"/>
    <property type="match status" value="1"/>
</dbReference>
<keyword evidence="14" id="KW-1185">Reference proteome</keyword>
<keyword evidence="6" id="KW-0547">Nucleotide-binding</keyword>
<keyword evidence="11" id="KW-1133">Transmembrane helix</keyword>
<keyword evidence="4" id="KW-0732">Signal</keyword>
<dbReference type="PROSITE" id="PS50026">
    <property type="entry name" value="EGF_3"/>
    <property type="match status" value="1"/>
</dbReference>
<dbReference type="PROSITE" id="PS00010">
    <property type="entry name" value="ASX_HYDROXYL"/>
    <property type="match status" value="1"/>
</dbReference>
<evidence type="ECO:0000256" key="11">
    <source>
        <dbReference type="SAM" id="Phobius"/>
    </source>
</evidence>
<evidence type="ECO:0000313" key="14">
    <source>
        <dbReference type="Proteomes" id="UP000237347"/>
    </source>
</evidence>
<sequence>MKANINECEDPNLNSCTIAKNCVNTPGSYSCRCPKWYHGSGRKDGEGCEANLLLVFKIAIGIGISFITMLVGSTWLYLIVKKRKLIRLKEKFFKQNGGLILEQQLSRFEGSTETTKIFTQEELKRATNNYNQSKIIGQGGFGTVYKGDLPNNRLKKETRSSSRKVKGEERPTMKDVAMELAGIRKMEMHPWVDVGENLEETEHLLGETSGAYKHSSSSKTTGYDSMNNH</sequence>
<dbReference type="InterPro" id="IPR000742">
    <property type="entry name" value="EGF"/>
</dbReference>
<dbReference type="AlphaFoldDB" id="A0AAW0JMW4"/>
<feature type="domain" description="EGF-like" evidence="12">
    <location>
        <begin position="4"/>
        <end position="49"/>
    </location>
</feature>
<evidence type="ECO:0000256" key="8">
    <source>
        <dbReference type="ARBA" id="ARBA00023157"/>
    </source>
</evidence>
<dbReference type="GO" id="GO:0004674">
    <property type="term" value="F:protein serine/threonine kinase activity"/>
    <property type="evidence" value="ECO:0007669"/>
    <property type="project" value="UniProtKB-KW"/>
</dbReference>
<protein>
    <submittedName>
        <fullName evidence="13">Wall-associated receptor kinase 2</fullName>
    </submittedName>
</protein>
<dbReference type="Gene3D" id="3.30.200.20">
    <property type="entry name" value="Phosphorylase Kinase, domain 1"/>
    <property type="match status" value="1"/>
</dbReference>
<dbReference type="InterPro" id="IPR011009">
    <property type="entry name" value="Kinase-like_dom_sf"/>
</dbReference>
<evidence type="ECO:0000256" key="1">
    <source>
        <dbReference type="ARBA" id="ARBA00022527"/>
    </source>
</evidence>
<keyword evidence="2 9" id="KW-0245">EGF-like domain</keyword>
<dbReference type="InterPro" id="IPR001881">
    <property type="entry name" value="EGF-like_Ca-bd_dom"/>
</dbReference>
<dbReference type="EMBL" id="PKMF04000507">
    <property type="protein sequence ID" value="KAK7828287.1"/>
    <property type="molecule type" value="Genomic_DNA"/>
</dbReference>
<dbReference type="InterPro" id="IPR000152">
    <property type="entry name" value="EGF-type_Asp/Asn_hydroxyl_site"/>
</dbReference>
<keyword evidence="1" id="KW-0723">Serine/threonine-protein kinase</keyword>
<evidence type="ECO:0000259" key="12">
    <source>
        <dbReference type="PROSITE" id="PS50026"/>
    </source>
</evidence>
<keyword evidence="11" id="KW-0472">Membrane</keyword>
<dbReference type="PROSITE" id="PS01187">
    <property type="entry name" value="EGF_CA"/>
    <property type="match status" value="1"/>
</dbReference>
<dbReference type="SUPFAM" id="SSF56112">
    <property type="entry name" value="Protein kinase-like (PK-like)"/>
    <property type="match status" value="1"/>
</dbReference>
<proteinExistence type="predicted"/>
<dbReference type="InterPro" id="IPR049883">
    <property type="entry name" value="NOTCH1_EGF-like"/>
</dbReference>
<dbReference type="GO" id="GO:0007166">
    <property type="term" value="P:cell surface receptor signaling pathway"/>
    <property type="evidence" value="ECO:0007669"/>
    <property type="project" value="InterPro"/>
</dbReference>
<gene>
    <name evidence="13" type="primary">WAK2_1</name>
    <name evidence="13" type="ORF">CFP56_030438</name>
</gene>
<comment type="caution">
    <text evidence="13">The sequence shown here is derived from an EMBL/GenBank/DDBJ whole genome shotgun (WGS) entry which is preliminary data.</text>
</comment>
<dbReference type="InterPro" id="IPR045274">
    <property type="entry name" value="WAK-like"/>
</dbReference>
<feature type="transmembrane region" description="Helical" evidence="11">
    <location>
        <begin position="58"/>
        <end position="80"/>
    </location>
</feature>
<dbReference type="SMART" id="SM00179">
    <property type="entry name" value="EGF_CA"/>
    <property type="match status" value="1"/>
</dbReference>
<comment type="caution">
    <text evidence="9">Lacks conserved residue(s) required for the propagation of feature annotation.</text>
</comment>
<feature type="non-terminal residue" evidence="13">
    <location>
        <position position="229"/>
    </location>
</feature>
<dbReference type="Gene3D" id="2.10.25.10">
    <property type="entry name" value="Laminin"/>
    <property type="match status" value="1"/>
</dbReference>
<organism evidence="13 14">
    <name type="scientific">Quercus suber</name>
    <name type="common">Cork oak</name>
    <dbReference type="NCBI Taxonomy" id="58331"/>
    <lineage>
        <taxon>Eukaryota</taxon>
        <taxon>Viridiplantae</taxon>
        <taxon>Streptophyta</taxon>
        <taxon>Embryophyta</taxon>
        <taxon>Tracheophyta</taxon>
        <taxon>Spermatophyta</taxon>
        <taxon>Magnoliopsida</taxon>
        <taxon>eudicotyledons</taxon>
        <taxon>Gunneridae</taxon>
        <taxon>Pentapetalae</taxon>
        <taxon>rosids</taxon>
        <taxon>fabids</taxon>
        <taxon>Fagales</taxon>
        <taxon>Fagaceae</taxon>
        <taxon>Quercus</taxon>
    </lineage>
</organism>
<keyword evidence="11" id="KW-0812">Transmembrane</keyword>
<dbReference type="GO" id="GO:0005509">
    <property type="term" value="F:calcium ion binding"/>
    <property type="evidence" value="ECO:0007669"/>
    <property type="project" value="InterPro"/>
</dbReference>
<feature type="region of interest" description="Disordered" evidence="10">
    <location>
        <begin position="207"/>
        <end position="229"/>
    </location>
</feature>
<keyword evidence="5" id="KW-0677">Repeat</keyword>
<dbReference type="Proteomes" id="UP000237347">
    <property type="component" value="Unassembled WGS sequence"/>
</dbReference>
<dbReference type="InterPro" id="IPR018097">
    <property type="entry name" value="EGF_Ca-bd_CS"/>
</dbReference>
<evidence type="ECO:0000256" key="10">
    <source>
        <dbReference type="SAM" id="MobiDB-lite"/>
    </source>
</evidence>
<evidence type="ECO:0000256" key="9">
    <source>
        <dbReference type="PROSITE-ProRule" id="PRU00076"/>
    </source>
</evidence>
<reference evidence="13 14" key="1">
    <citation type="journal article" date="2018" name="Sci. Data">
        <title>The draft genome sequence of cork oak.</title>
        <authorList>
            <person name="Ramos A.M."/>
            <person name="Usie A."/>
            <person name="Barbosa P."/>
            <person name="Barros P.M."/>
            <person name="Capote T."/>
            <person name="Chaves I."/>
            <person name="Simoes F."/>
            <person name="Abreu I."/>
            <person name="Carrasquinho I."/>
            <person name="Faro C."/>
            <person name="Guimaraes J.B."/>
            <person name="Mendonca D."/>
            <person name="Nobrega F."/>
            <person name="Rodrigues L."/>
            <person name="Saibo N.J.M."/>
            <person name="Varela M.C."/>
            <person name="Egas C."/>
            <person name="Matos J."/>
            <person name="Miguel C.M."/>
            <person name="Oliveira M.M."/>
            <person name="Ricardo C.P."/>
            <person name="Goncalves S."/>
        </authorList>
    </citation>
    <scope>NUCLEOTIDE SEQUENCE [LARGE SCALE GENOMIC DNA]</scope>
    <source>
        <strain evidence="14">cv. HL8</strain>
    </source>
</reference>
<feature type="compositionally biased region" description="Polar residues" evidence="10">
    <location>
        <begin position="214"/>
        <end position="229"/>
    </location>
</feature>